<dbReference type="Proteomes" id="UP001153636">
    <property type="component" value="Chromosome 1"/>
</dbReference>
<dbReference type="InterPro" id="IPR002919">
    <property type="entry name" value="TIL_dom"/>
</dbReference>
<keyword evidence="8" id="KW-0325">Glycoprotein</keyword>
<dbReference type="SUPFAM" id="SSF57603">
    <property type="entry name" value="FnI-like domain"/>
    <property type="match status" value="3"/>
</dbReference>
<dbReference type="PROSITE" id="PS50022">
    <property type="entry name" value="FA58C_3"/>
    <property type="match status" value="2"/>
</dbReference>
<feature type="disulfide bond" evidence="9">
    <location>
        <begin position="4359"/>
        <end position="4411"/>
    </location>
</feature>
<dbReference type="PANTHER" id="PTHR11339:SF386">
    <property type="entry name" value="HEMOLECTIN, ISOFORM A"/>
    <property type="match status" value="1"/>
</dbReference>
<evidence type="ECO:0000313" key="20">
    <source>
        <dbReference type="Proteomes" id="UP001153636"/>
    </source>
</evidence>
<evidence type="ECO:0000259" key="18">
    <source>
        <dbReference type="PROSITE" id="PS51233"/>
    </source>
</evidence>
<feature type="domain" description="VWFD" evidence="18">
    <location>
        <begin position="805"/>
        <end position="987"/>
    </location>
</feature>
<dbReference type="InterPro" id="IPR000421">
    <property type="entry name" value="FA58C"/>
</dbReference>
<dbReference type="SMART" id="SM00041">
    <property type="entry name" value="CT"/>
    <property type="match status" value="1"/>
</dbReference>
<keyword evidence="7 10" id="KW-1015">Disulfide bond</keyword>
<feature type="domain" description="CTCK" evidence="13">
    <location>
        <begin position="4324"/>
        <end position="4417"/>
    </location>
</feature>
<dbReference type="GO" id="GO:0004867">
    <property type="term" value="F:serine-type endopeptidase inhibitor activity"/>
    <property type="evidence" value="ECO:0007669"/>
    <property type="project" value="UniProtKB-KW"/>
</dbReference>
<evidence type="ECO:0000256" key="5">
    <source>
        <dbReference type="ARBA" id="ARBA00022737"/>
    </source>
</evidence>
<feature type="region of interest" description="Disordered" evidence="11">
    <location>
        <begin position="2926"/>
        <end position="2951"/>
    </location>
</feature>
<dbReference type="Gene3D" id="2.60.120.260">
    <property type="entry name" value="Galactose-binding domain-like"/>
    <property type="match status" value="2"/>
</dbReference>
<reference evidence="19" key="1">
    <citation type="submission" date="2022-01" db="EMBL/GenBank/DDBJ databases">
        <authorList>
            <person name="King R."/>
        </authorList>
    </citation>
    <scope>NUCLEOTIDE SEQUENCE</scope>
</reference>
<dbReference type="CDD" id="cd00057">
    <property type="entry name" value="FA58C"/>
    <property type="match status" value="2"/>
</dbReference>
<feature type="domain" description="F5/8 type C" evidence="14">
    <location>
        <begin position="2618"/>
        <end position="2760"/>
    </location>
</feature>
<evidence type="ECO:0000256" key="6">
    <source>
        <dbReference type="ARBA" id="ARBA00022900"/>
    </source>
</evidence>
<dbReference type="SMART" id="SM00215">
    <property type="entry name" value="VWC_out"/>
    <property type="match status" value="2"/>
</dbReference>
<feature type="disulfide bond" evidence="10">
    <location>
        <begin position="184"/>
        <end position="193"/>
    </location>
</feature>
<dbReference type="Pfam" id="PF01607">
    <property type="entry name" value="CBM_14"/>
    <property type="match status" value="5"/>
</dbReference>
<comment type="subcellular location">
    <subcellularLocation>
        <location evidence="1">Secreted</location>
        <location evidence="1">Extracellular space</location>
    </subcellularLocation>
</comment>
<evidence type="ECO:0008006" key="21">
    <source>
        <dbReference type="Google" id="ProtNLM"/>
    </source>
</evidence>
<dbReference type="GO" id="GO:0005615">
    <property type="term" value="C:extracellular space"/>
    <property type="evidence" value="ECO:0007669"/>
    <property type="project" value="TreeGrafter"/>
</dbReference>
<evidence type="ECO:0000259" key="13">
    <source>
        <dbReference type="PROSITE" id="PS01225"/>
    </source>
</evidence>
<feature type="chain" id="PRO_5040358101" description="Hemocytin" evidence="12">
    <location>
        <begin position="26"/>
        <end position="4436"/>
    </location>
</feature>
<dbReference type="PANTHER" id="PTHR11339">
    <property type="entry name" value="EXTRACELLULAR MATRIX GLYCOPROTEIN RELATED"/>
    <property type="match status" value="1"/>
</dbReference>
<evidence type="ECO:0000259" key="14">
    <source>
        <dbReference type="PROSITE" id="PS50022"/>
    </source>
</evidence>
<dbReference type="PROSITE" id="PS01286">
    <property type="entry name" value="FA58C_2"/>
    <property type="match status" value="1"/>
</dbReference>
<evidence type="ECO:0000256" key="9">
    <source>
        <dbReference type="PROSITE-ProRule" id="PRU00039"/>
    </source>
</evidence>
<feature type="region of interest" description="Disordered" evidence="11">
    <location>
        <begin position="2332"/>
        <end position="2384"/>
    </location>
</feature>
<feature type="domain" description="EGF-like" evidence="15">
    <location>
        <begin position="259"/>
        <end position="290"/>
    </location>
</feature>
<keyword evidence="20" id="KW-1185">Reference proteome</keyword>
<feature type="domain" description="VWFD" evidence="18">
    <location>
        <begin position="3092"/>
        <end position="3266"/>
    </location>
</feature>
<keyword evidence="10" id="KW-0245">EGF-like domain</keyword>
<dbReference type="InterPro" id="IPR001007">
    <property type="entry name" value="VWF_dom"/>
</dbReference>
<sequence length="4436" mass="493686">MGTLSLWISLMVLAILLMDQQIGSAQVPKFLKNKYGTKSASPNSYAASGSTKTTYTKTKTTGGIKSHTKSHATHSVTESPFQASHNSMSMSLHNSSASKFQGGCTAMPSPMNAGVRCSQYSGCRADCLPNYQFPNGKPHLAFTCVDGQWMESNGLFTNVPNCEPICMPACQNNGICLSPNQCNCAENFSGPQCQFESKPCLNHPPMPINSKRSCSSKKCTVTCAKGFEFPDGSAIATMDCKNGMWVPTKEKWVSIPDCQATCTPPCQNGGNCLSFNVCQCPQDFRGPQCQYKAEVCSPKELGFNGGYNCSGDANTFSCSVNCPPGIEFEFPPEHVYTCTYDLGMFLPVPIPSCLYPEFSEVTFHEGESDSNSWINETKHKSSYSTGSSHSSGESYGSTTGSYRKSHGDEEVMIKENVKGSNSGNHEHIVVEQRLPKPGTCFSWGGGHYKTFDDRVYSFNSQCPQVLVRDSKDGTFSIITQNDPICVKDPKYCHKIINIFLQNVNYVLDRKPGGDFSFKTSDKSLPIPGRVPGVRVEMMAHNLLVSMDTIGVQLLWDGQLLVQISVKENLWNRTEGLCGILDGDSTTDLITQDGQFPRNILTLANSWKVDTLDNRCNIPPTEDQICKNKQENAVNATQFCNKLIADNRFKSCQNVLDIISLYDACRSDYCNCQETDLSYCACDTFNVYVKHCSHFGVKGLTNWRDEKTCPLHCTNGKVYKACGSSSRQPACGSITEGVVTEESECVEGCFCPEGTVLHEDKCITKDQCPCMLRGKSFPAGHSVPKDCNTCTCSDGTWICTEVDCGARCSAIGDPHYVTFDGKKFDFMGKCSYYLVKTDNFSIEAENIPCAGAISEAMNFPSSTLSGIPTCTKTVTIRINNQIVKLKQNHELVVNGEDITRVPFNIAGIGIKKVSSIFSLTKLPNGISVWWDGISRVYIDLPAKFQDQTKGLCGSFNNNQKDDFLTPQDDIEQAVIPFANKWKTSEHCPDLPEIIPTHPCDKSIHRRPQAEKYCSRIKEDLFKDCHFFVDPEQFYQDCLFDMCSCEFPVSKCLCPIIASYATECSRQGIKIDWRGEIRECGVHCPGGQKYQVCGNPCTRTCQDISNEPDCKPQCVEGCNCPEGQTIDENGECIPIGQCKCTYRGIEFPAGYKEIRPASKAVELCECSNAIWECYPADEEDKKIYPNSDLVQNKCNASANLEFTTCEPVEPITCKNMHSPELYSPAICHAGCQCKKGYVLDSSTKTCVLPTQCPCHHANKSYKEKSVVQSGCNTCTCQNGKWACTDRQCAAECSAWGDSHYKTFDGKRFDYQGECDYVLSKASLGSDSYHVSVQNVPCGSLGTACFKSVTLKVTSGDGTDVVSLEKDKSLPSLKTFKHITLREKGRFVIVEAPELGLVIHWDRGTRVYVRLNPKWKAKTKGLCGNYNDNEMDDFQTPSGGLAEVSPNIFGDSWRLQSYCSEAAEIEDTCLSRPDRKIWTVRKCSILKSQVFAPCHYEVPVQYYIDKCIFDSCACDQGGDCECMCTALAAYAQECNNRGVAIKWRTPEFCPMQCDETCTTYSPCVSTCPEETCDNLMMNKKYSKTCGEDVCIEGCVPKPCPAGHVYRNSSHSECVPVHECKPICMIVNNVTYYEGDLMEEDDCHSCYCSREEKKCRGEPCTTTALPSTTLQNEQYVKCEEGWTSWINQDQPRDNDELRTVENEPLPSSLVLLNLKDSAKCGTEMITAIECRTVKDGVSAKDTGLDVECSLEHGLICRSDVKGKKVCPDFEIRVLCDCGESTTFIPQTTEAEIVTNAPVCIVGESKLDVYDCTKYYMCAFGQTENRWVEETCAKGTLYNSVTKSCEWAREVYPLRPECVRTTNQPTTEGVIVTNAPPVCYVGESKLDLYDCAKYYVCTFGPTENHWVEKVCGKDTLYNPVTKTCNLPGEVYPVRPECVSSTEQPTTEAEIVTKAPVCYVGESKVDPYDCTKYYVCTFGQTENHWVENVCQKNTLYNPVTTTCDRSNEVIPVRPECQKTTTYVPTTVFELITTQAPGCIQGEKKEDRDDCAKYYICLNDNSGYRWVQDICINGSLYNPVKHTCDYPREVIKIRPSCKYTTIQEYKTTTYRTTTGESSEEEEFFTNAPSCIVGETKVDYDNCSVYFVCTPDMEDNKWVKMNCAEGTLYNPVTNVCDWPNIVYKVRPACEEKEVITIAPDICGPGLVYDDCAVECDKLCLYYDYLVKKKGLCRGDVKCEAGCVSADKRKTCPKGQVWFNENTCVSEESCLCVSEEGKPMKPGKVYDEPGCKKCQCIDNAYSCQPGSCSTKASLSTEGTTEEKEKTSGTTIIKTAATEGTEADTYETTKTIKTSSTEGTEGETTEIKTSPTERTTEKVSTTVRPSSSSEEASSRILINEDEERTEVTEEKISKVAVTKDEAAGTVTMHKTTFAVPGVTPPAECTEDRMIPLVQGDEPLPDEAFTASSVKEDIFAPYYARFSTELSEESGGSWAPKQQNQNQYLEIDLGKQEPVYGVIVKGSPLYDEYVTSYRVQYSPDGHTFYYILNNKKTTPIIFRGSTDSTTEVKQYFDVPVEAKKIRINPKSWNNGISMQVELIGCSETTTQTTNTFKTTTQIVIKTTPSPMLCDDPMGLGDGSMSLSQVSVSSSISSKHGKANLKLTDKSAWQPLTNSPTEWILFDFLEPRDITGLVTKGGPDGWVENYIIQYSNDNVEWSTIMYGKKDKIFAGNYNSNIPQVNNFELPIRTRYVKIVPKKWRDNIQMRVEIHGCYQPYPTVTEESTIVTPVEEVCNTCPEIQHNSIEDVCRCLPGKWWDGNKCVDRTQCPCVVNYIKYPVESIFEKDDCSECICKIGGVPFCKPKQCKPCEEGLKSTVTATCACTCQPCPEETTLCPTSNICINSTLWCNGIEDCPDDEVNCASTTASTEAPTPLVSVLTTHGQRPSSSTAAARITSKPTTPEPEPCPEVICGPGFEKVIKKRSHKKGGRKTYKSQMIRNNNVKTAGVKTKYVGAKGGRGGVKTAQAKWTLATPTPRSHDVKKPQIEECIEYICVPTIPEFNNSQEALDICPAVDCEDNMILIYDEFNQETNCQEFHCEPPPKPDATCSVIGRTFNTFDGVEYKYDICNHVLARDLNSDDWEVSLKKICRKVCSRDLIIQHDLHKFVFHTDFSVEYDDYTYSLQQIIKLSERQEDFSITLVGRTVLFTSGKYGFWVIWTQSGNAKIGVDQQLLEKVDGLCGYFDGDQEGDKRKPDGSLSKTTVDFGDSWALSHDQPSICEAKTCPLKIQNEAWQMCNKVKEESLQRCGQVMDVESFISRCLETTCTCLEQSLQNETAEESCKCQALQSFVDDCLSKNPNVDISNWRVEQNCPAPCEAPLIYNDCYQKRCEPDCATFSDPRACPKVNDMCFPGCYCPAGYVREGNNCIPPSSCRNCECDLLPHLTYITYDEANFTISGNCVYVMSRDVITKENKEHQFQVLITNHACSTSSTTSKTKTHEHKNKMCVGKVTILYENHKIHILKDEQRNRLKMIYDGERITDFEDVAEVVKVGETQKRDLKVLLNRIQVVVQVTYPNLAVSVKVPSYTFGGKMEGICGDCNGKEDDDFRKPDGNKPKDVTDFGLSWLYENLPGGQSKEQCEEPEEEKCHIKPGEPDPCVQLLDENKFGQCSNLVDPTMYLEWCRKDTCNGDLTESCEVLEAYAKECSMYGFCVNWRNNLCPVPTCPPGQFYSPCGPAHPDTCDNLGSTKNPTKNPTKGQHRVRPTEGCFCPEGKVLLNETCIEPRECITCDNEGHHPGDVWKRDKCTTCKCDKKTLVCDTQQCVDPSTICERGYNAILVPTGEDECCDKYTCIPEPTNSPICDPPQNLQCAQDQVLKLETKSNGCQIYICECKPKEECEEIDLSSINAKPGYVKEIDNQSSCCPVVNLVCKKETCPPRIECPQFYSLKEDKSDDNCCPVYSCEAPEKCIVTTEYGPAPAGGERPLTDLEKQKLLKDLGETWKDGPCNDCKCIVSENGNYVPTCSKATCPDPRTDSDWEEYELVSEKVYNECCPKYKRHACKYNGKVYKVGETWLKESDYCTSFKCIISPNGYVQKETQVKQCEPKCDVGFAYVEPSAESQECCGSCKQVSCIVEGETYPIGKTWTSPDFCTEYVCTDAEGSVQVKSVTQHCPKIPDENIKNFVVETVPQPGKCCPKHVLTACKVEGHVVKVGETWVSEDDICKSYKCVQKGDNQLSIQETVQSCKSDCGKGWKYEKSNTQCCGKCVQVSCVLEEEVWKEGESWKSDDGCTTFSCEKLGDQYSIVTQQETCPPVEDCPVENMFVKGCCKFCNATPEALTQCMPLPMALEDTIGILKVDDCRNIYPITNFTECVGSCESSTSFNVGVGMHQSECACCQALAYNTLYVELECDGGRKLKKKIGVPSKCGCNVSECSGISKQPAQKIRKGRYIPVG</sequence>
<dbReference type="Pfam" id="PF00094">
    <property type="entry name" value="VWD"/>
    <property type="match status" value="5"/>
</dbReference>
<feature type="disulfide bond" evidence="9">
    <location>
        <begin position="4355"/>
        <end position="4409"/>
    </location>
</feature>
<dbReference type="InterPro" id="IPR008979">
    <property type="entry name" value="Galactose-bd-like_sf"/>
</dbReference>
<dbReference type="InterPro" id="IPR014853">
    <property type="entry name" value="VWF/SSPO/ZAN-like_Cys-rich_dom"/>
</dbReference>
<dbReference type="GO" id="GO:0007399">
    <property type="term" value="P:nervous system development"/>
    <property type="evidence" value="ECO:0007669"/>
    <property type="project" value="UniProtKB-ARBA"/>
</dbReference>
<feature type="domain" description="Chitin-binding type-2" evidence="17">
    <location>
        <begin position="1871"/>
        <end position="1934"/>
    </location>
</feature>
<feature type="domain" description="VWFD" evidence="18">
    <location>
        <begin position="3419"/>
        <end position="3625"/>
    </location>
</feature>
<feature type="domain" description="F5/8 type C" evidence="14">
    <location>
        <begin position="2434"/>
        <end position="2590"/>
    </location>
</feature>
<dbReference type="InterPro" id="IPR036508">
    <property type="entry name" value="Chitin-bd_dom_sf"/>
</dbReference>
<dbReference type="InterPro" id="IPR036084">
    <property type="entry name" value="Ser_inhib-like_sf"/>
</dbReference>
<evidence type="ECO:0000256" key="10">
    <source>
        <dbReference type="PROSITE-ProRule" id="PRU00076"/>
    </source>
</evidence>
<dbReference type="InterPro" id="IPR002172">
    <property type="entry name" value="LDrepeatLR_classA_rpt"/>
</dbReference>
<accession>A0A9P0CE68</accession>
<comment type="caution">
    <text evidence="10">Lacks conserved residue(s) required for the propagation of feature annotation.</text>
</comment>
<feature type="domain" description="VWFC" evidence="16">
    <location>
        <begin position="3769"/>
        <end position="3837"/>
    </location>
</feature>
<dbReference type="Pfam" id="PF01826">
    <property type="entry name" value="TIL"/>
    <property type="match status" value="4"/>
</dbReference>
<dbReference type="SMART" id="SM00192">
    <property type="entry name" value="LDLa"/>
    <property type="match status" value="1"/>
</dbReference>
<dbReference type="InterPro" id="IPR050780">
    <property type="entry name" value="Mucin_vWF_Thrombospondin_sf"/>
</dbReference>
<feature type="disulfide bond" evidence="10">
    <location>
        <begin position="280"/>
        <end position="289"/>
    </location>
</feature>
<dbReference type="InterPro" id="IPR006207">
    <property type="entry name" value="Cys_knot_C"/>
</dbReference>
<dbReference type="Pfam" id="PF23244">
    <property type="entry name" value="VWF"/>
    <property type="match status" value="1"/>
</dbReference>
<feature type="region of interest" description="Disordered" evidence="11">
    <location>
        <begin position="378"/>
        <end position="406"/>
    </location>
</feature>
<feature type="disulfide bond" evidence="10">
    <location>
        <begin position="166"/>
        <end position="176"/>
    </location>
</feature>
<keyword evidence="12" id="KW-0732">Signal</keyword>
<feature type="disulfide bond" evidence="10">
    <location>
        <begin position="262"/>
        <end position="272"/>
    </location>
</feature>
<evidence type="ECO:0000256" key="11">
    <source>
        <dbReference type="SAM" id="MobiDB-lite"/>
    </source>
</evidence>
<dbReference type="Gene3D" id="2.170.140.10">
    <property type="entry name" value="Chitin binding domain"/>
    <property type="match status" value="5"/>
</dbReference>
<dbReference type="InterPro" id="IPR000742">
    <property type="entry name" value="EGF"/>
</dbReference>
<feature type="domain" description="Chitin-binding type-2" evidence="17">
    <location>
        <begin position="2029"/>
        <end position="2092"/>
    </location>
</feature>
<evidence type="ECO:0000256" key="8">
    <source>
        <dbReference type="ARBA" id="ARBA00023180"/>
    </source>
</evidence>
<evidence type="ECO:0000313" key="19">
    <source>
        <dbReference type="EMBL" id="CAH1099646.1"/>
    </source>
</evidence>
<evidence type="ECO:0000256" key="12">
    <source>
        <dbReference type="SAM" id="SignalP"/>
    </source>
</evidence>
<feature type="domain" description="VWFD" evidence="18">
    <location>
        <begin position="1288"/>
        <end position="1457"/>
    </location>
</feature>
<feature type="domain" description="VWFD" evidence="18">
    <location>
        <begin position="438"/>
        <end position="616"/>
    </location>
</feature>
<dbReference type="PROSITE" id="PS01225">
    <property type="entry name" value="CTCK_2"/>
    <property type="match status" value="1"/>
</dbReference>
<dbReference type="GO" id="GO:0031012">
    <property type="term" value="C:extracellular matrix"/>
    <property type="evidence" value="ECO:0007669"/>
    <property type="project" value="TreeGrafter"/>
</dbReference>
<proteinExistence type="inferred from homology"/>
<dbReference type="EMBL" id="OV651813">
    <property type="protein sequence ID" value="CAH1099646.1"/>
    <property type="molecule type" value="Genomic_DNA"/>
</dbReference>
<dbReference type="PROSITE" id="PS50940">
    <property type="entry name" value="CHIT_BIND_II"/>
    <property type="match status" value="5"/>
</dbReference>
<dbReference type="Pfam" id="PF08742">
    <property type="entry name" value="C8"/>
    <property type="match status" value="5"/>
</dbReference>
<feature type="compositionally biased region" description="Polar residues" evidence="11">
    <location>
        <begin position="2926"/>
        <end position="2937"/>
    </location>
</feature>
<evidence type="ECO:0000259" key="15">
    <source>
        <dbReference type="PROSITE" id="PS50026"/>
    </source>
</evidence>
<feature type="domain" description="Chitin-binding type-2" evidence="17">
    <location>
        <begin position="2120"/>
        <end position="2183"/>
    </location>
</feature>
<evidence type="ECO:0000256" key="3">
    <source>
        <dbReference type="ARBA" id="ARBA00009456"/>
    </source>
</evidence>
<keyword evidence="4" id="KW-0646">Protease inhibitor</keyword>
<feature type="signal peptide" evidence="12">
    <location>
        <begin position="1"/>
        <end position="25"/>
    </location>
</feature>
<dbReference type="SMART" id="SM00231">
    <property type="entry name" value="FA58C"/>
    <property type="match status" value="2"/>
</dbReference>
<dbReference type="PROSITE" id="PS00022">
    <property type="entry name" value="EGF_1"/>
    <property type="match status" value="2"/>
</dbReference>
<dbReference type="GO" id="GO:0008061">
    <property type="term" value="F:chitin binding"/>
    <property type="evidence" value="ECO:0007669"/>
    <property type="project" value="InterPro"/>
</dbReference>
<dbReference type="Pfam" id="PF00754">
    <property type="entry name" value="F5_F8_type_C"/>
    <property type="match status" value="2"/>
</dbReference>
<dbReference type="OrthoDB" id="6262482at2759"/>
<dbReference type="FunFam" id="2.10.25.10:FF:000055">
    <property type="entry name" value="alpha-tectorin isoform X1"/>
    <property type="match status" value="1"/>
</dbReference>
<gene>
    <name evidence="19" type="ORF">PSYICH_LOCUS1148</name>
</gene>
<dbReference type="PROSITE" id="PS50026">
    <property type="entry name" value="EGF_3"/>
    <property type="match status" value="2"/>
</dbReference>
<feature type="domain" description="EGF-like" evidence="15">
    <location>
        <begin position="163"/>
        <end position="194"/>
    </location>
</feature>
<dbReference type="Gene3D" id="2.10.25.10">
    <property type="entry name" value="Laminin"/>
    <property type="match status" value="7"/>
</dbReference>
<dbReference type="PROSITE" id="PS01185">
    <property type="entry name" value="CTCK_1"/>
    <property type="match status" value="1"/>
</dbReference>
<feature type="compositionally biased region" description="Low complexity" evidence="11">
    <location>
        <begin position="382"/>
        <end position="402"/>
    </location>
</feature>
<feature type="domain" description="Chitin-binding type-2" evidence="17">
    <location>
        <begin position="1949"/>
        <end position="2012"/>
    </location>
</feature>
<evidence type="ECO:0000256" key="4">
    <source>
        <dbReference type="ARBA" id="ARBA00022690"/>
    </source>
</evidence>
<dbReference type="SMART" id="SM00181">
    <property type="entry name" value="EGF"/>
    <property type="match status" value="3"/>
</dbReference>
<comment type="similarity">
    <text evidence="3">Belongs to the thrombospondin family.</text>
</comment>
<dbReference type="PROSITE" id="PS01208">
    <property type="entry name" value="VWFC_1"/>
    <property type="match status" value="1"/>
</dbReference>
<dbReference type="SMART" id="SM00494">
    <property type="entry name" value="ChtBD2"/>
    <property type="match status" value="5"/>
</dbReference>
<dbReference type="SUPFAM" id="SSF49785">
    <property type="entry name" value="Galactose-binding domain-like"/>
    <property type="match status" value="2"/>
</dbReference>
<dbReference type="PROSITE" id="PS51233">
    <property type="entry name" value="VWFD"/>
    <property type="match status" value="5"/>
</dbReference>
<dbReference type="PROSITE" id="PS50184">
    <property type="entry name" value="VWFC_2"/>
    <property type="match status" value="1"/>
</dbReference>
<comment type="similarity">
    <text evidence="2">Belongs to the serine protease inhibitor-like (TIL domain-containing) family.</text>
</comment>
<dbReference type="SMART" id="SM00832">
    <property type="entry name" value="C8"/>
    <property type="match status" value="5"/>
</dbReference>
<dbReference type="SMART" id="SM00216">
    <property type="entry name" value="VWD"/>
    <property type="match status" value="5"/>
</dbReference>
<feature type="domain" description="Chitin-binding type-2" evidence="17">
    <location>
        <begin position="1792"/>
        <end position="1855"/>
    </location>
</feature>
<dbReference type="InterPro" id="IPR001846">
    <property type="entry name" value="VWF_type-D"/>
</dbReference>
<evidence type="ECO:0000259" key="16">
    <source>
        <dbReference type="PROSITE" id="PS50184"/>
    </source>
</evidence>
<dbReference type="SUPFAM" id="SSF57625">
    <property type="entry name" value="Invertebrate chitin-binding proteins"/>
    <property type="match status" value="5"/>
</dbReference>
<dbReference type="CDD" id="cd19941">
    <property type="entry name" value="TIL"/>
    <property type="match status" value="6"/>
</dbReference>
<evidence type="ECO:0000256" key="7">
    <source>
        <dbReference type="ARBA" id="ARBA00023157"/>
    </source>
</evidence>
<dbReference type="SUPFAM" id="SSF57196">
    <property type="entry name" value="EGF/Laminin"/>
    <property type="match status" value="1"/>
</dbReference>
<keyword evidence="5" id="KW-0677">Repeat</keyword>
<evidence type="ECO:0000259" key="17">
    <source>
        <dbReference type="PROSITE" id="PS50940"/>
    </source>
</evidence>
<name>A0A9P0CE68_9CUCU</name>
<feature type="compositionally biased region" description="Low complexity" evidence="11">
    <location>
        <begin position="2338"/>
        <end position="2349"/>
    </location>
</feature>
<dbReference type="SMART" id="SM00214">
    <property type="entry name" value="VWC"/>
    <property type="match status" value="8"/>
</dbReference>
<dbReference type="PROSITE" id="PS01285">
    <property type="entry name" value="FA58C_1"/>
    <property type="match status" value="1"/>
</dbReference>
<evidence type="ECO:0000256" key="1">
    <source>
        <dbReference type="ARBA" id="ARBA00004239"/>
    </source>
</evidence>
<organism evidence="19 20">
    <name type="scientific">Psylliodes chrysocephalus</name>
    <dbReference type="NCBI Taxonomy" id="3402493"/>
    <lineage>
        <taxon>Eukaryota</taxon>
        <taxon>Metazoa</taxon>
        <taxon>Ecdysozoa</taxon>
        <taxon>Arthropoda</taxon>
        <taxon>Hexapoda</taxon>
        <taxon>Insecta</taxon>
        <taxon>Pterygota</taxon>
        <taxon>Neoptera</taxon>
        <taxon>Endopterygota</taxon>
        <taxon>Coleoptera</taxon>
        <taxon>Polyphaga</taxon>
        <taxon>Cucujiformia</taxon>
        <taxon>Chrysomeloidea</taxon>
        <taxon>Chrysomelidae</taxon>
        <taxon>Galerucinae</taxon>
        <taxon>Alticini</taxon>
        <taxon>Psylliodes</taxon>
    </lineage>
</organism>
<dbReference type="InterPro" id="IPR002557">
    <property type="entry name" value="Chitin-bd_dom"/>
</dbReference>
<keyword evidence="6" id="KW-0722">Serine protease inhibitor</keyword>
<evidence type="ECO:0000256" key="2">
    <source>
        <dbReference type="ARBA" id="ARBA00007611"/>
    </source>
</evidence>
<protein>
    <recommendedName>
        <fullName evidence="21">Hemocytin</fullName>
    </recommendedName>
</protein>
<dbReference type="SUPFAM" id="SSF57567">
    <property type="entry name" value="Serine protease inhibitors"/>
    <property type="match status" value="5"/>
</dbReference>